<sequence length="151" mass="17338">MSLLSKIRPYQVDLLVFKVPESLNPESAILPFPVTEKAKDVFVFEDKGKQAHKSKIFRGSRILKSFGYKTPILCIGDCETPEEYRGKSLYPKMLRYLYTKFQNEAEIFILVAPNNMASIRGIEKSGAKKDARIKCLKIGPIYLNKEIERFD</sequence>
<gene>
    <name evidence="1" type="ORF">QVH07_11275</name>
</gene>
<accession>A0ABT7YEG8</accession>
<reference evidence="1" key="1">
    <citation type="submission" date="2023-06" db="EMBL/GenBank/DDBJ databases">
        <title>Robiginitalea aurantiacus sp. nov. and Algoriphagus sediminis sp. nov., isolated from coastal sediment.</title>
        <authorList>
            <person name="Zhou Z.Y."/>
            <person name="An J."/>
            <person name="Jia Y.W."/>
            <person name="Du Z.J."/>
        </authorList>
    </citation>
    <scope>NUCLEOTIDE SEQUENCE</scope>
    <source>
        <strain evidence="1">C2-7</strain>
    </source>
</reference>
<dbReference type="RefSeq" id="WP_290000440.1">
    <property type="nucleotide sequence ID" value="NZ_JAUEPH010000004.1"/>
</dbReference>
<keyword evidence="2" id="KW-1185">Reference proteome</keyword>
<evidence type="ECO:0000313" key="2">
    <source>
        <dbReference type="Proteomes" id="UP001171916"/>
    </source>
</evidence>
<evidence type="ECO:0000313" key="1">
    <source>
        <dbReference type="EMBL" id="MDN3204735.1"/>
    </source>
</evidence>
<dbReference type="EMBL" id="JAUEPH010000004">
    <property type="protein sequence ID" value="MDN3204735.1"/>
    <property type="molecule type" value="Genomic_DNA"/>
</dbReference>
<proteinExistence type="predicted"/>
<organism evidence="1 2">
    <name type="scientific">Algoriphagus sediminis</name>
    <dbReference type="NCBI Taxonomy" id="3057113"/>
    <lineage>
        <taxon>Bacteria</taxon>
        <taxon>Pseudomonadati</taxon>
        <taxon>Bacteroidota</taxon>
        <taxon>Cytophagia</taxon>
        <taxon>Cytophagales</taxon>
        <taxon>Cyclobacteriaceae</taxon>
        <taxon>Algoriphagus</taxon>
    </lineage>
</organism>
<protein>
    <recommendedName>
        <fullName evidence="3">N-acetyltransferase domain-containing protein</fullName>
    </recommendedName>
</protein>
<comment type="caution">
    <text evidence="1">The sequence shown here is derived from an EMBL/GenBank/DDBJ whole genome shotgun (WGS) entry which is preliminary data.</text>
</comment>
<name>A0ABT7YEG8_9BACT</name>
<evidence type="ECO:0008006" key="3">
    <source>
        <dbReference type="Google" id="ProtNLM"/>
    </source>
</evidence>
<dbReference type="Proteomes" id="UP001171916">
    <property type="component" value="Unassembled WGS sequence"/>
</dbReference>